<keyword evidence="1 7" id="KW-0963">Cytoplasm</keyword>
<dbReference type="Proteomes" id="UP000228528">
    <property type="component" value="Unassembled WGS sequence"/>
</dbReference>
<keyword evidence="2 7" id="KW-0698">rRNA processing</keyword>
<feature type="binding site" evidence="7 8">
    <location>
        <position position="57"/>
    </location>
    <ligand>
        <name>S-adenosyl-L-methionine</name>
        <dbReference type="ChEBI" id="CHEBI:59789"/>
    </ligand>
</feature>
<evidence type="ECO:0000256" key="4">
    <source>
        <dbReference type="ARBA" id="ARBA00022679"/>
    </source>
</evidence>
<protein>
    <recommendedName>
        <fullName evidence="7">Ribosomal RNA small subunit methyltransferase A</fullName>
        <ecNumber evidence="7">2.1.1.182</ecNumber>
    </recommendedName>
    <alternativeName>
        <fullName evidence="7">16S rRNA (adenine(1518)-N(6)/adenine(1519)-N(6))-dimethyltransferase</fullName>
    </alternativeName>
    <alternativeName>
        <fullName evidence="7">16S rRNA dimethyladenosine transferase</fullName>
    </alternativeName>
    <alternativeName>
        <fullName evidence="7">16S rRNA dimethylase</fullName>
    </alternativeName>
    <alternativeName>
        <fullName evidence="7">S-adenosylmethionine-6-N', N'-adenosyl(rRNA) dimethyltransferase</fullName>
    </alternativeName>
</protein>
<dbReference type="HAMAP" id="MF_00607">
    <property type="entry name" value="16SrRNA_methyltr_A"/>
    <property type="match status" value="1"/>
</dbReference>
<evidence type="ECO:0000256" key="2">
    <source>
        <dbReference type="ARBA" id="ARBA00022552"/>
    </source>
</evidence>
<name>A0A2M6P0Z8_9BACT</name>
<evidence type="ECO:0000259" key="9">
    <source>
        <dbReference type="SMART" id="SM00650"/>
    </source>
</evidence>
<evidence type="ECO:0000313" key="11">
    <source>
        <dbReference type="Proteomes" id="UP000228528"/>
    </source>
</evidence>
<dbReference type="GO" id="GO:0052908">
    <property type="term" value="F:16S rRNA (adenine(1518)-N(6)/adenine(1519)-N(6))-dimethyltransferase activity"/>
    <property type="evidence" value="ECO:0007669"/>
    <property type="project" value="UniProtKB-EC"/>
</dbReference>
<evidence type="ECO:0000256" key="3">
    <source>
        <dbReference type="ARBA" id="ARBA00022603"/>
    </source>
</evidence>
<dbReference type="EC" id="2.1.1.182" evidence="7"/>
<dbReference type="Gene3D" id="3.40.50.150">
    <property type="entry name" value="Vaccinia Virus protein VP39"/>
    <property type="match status" value="1"/>
</dbReference>
<keyword evidence="4 7" id="KW-0808">Transferase</keyword>
<comment type="caution">
    <text evidence="7 8">Lacks conserved residue(s) required for the propagation of feature annotation.</text>
</comment>
<dbReference type="NCBIfam" id="TIGR00755">
    <property type="entry name" value="ksgA"/>
    <property type="match status" value="1"/>
</dbReference>
<feature type="domain" description="Ribosomal RNA adenine methylase transferase N-terminal" evidence="9">
    <location>
        <begin position="37"/>
        <end position="210"/>
    </location>
</feature>
<sequence>MRYDDLLRPSFLRDLALRYGFSPSKAYGQNYLISKKPIEMMIEAGELTSSDTVVEVGPGFGVLTLAMAPLVKRVVSFEIERTLQPYWEDQQKEYPNIDIIWGNVLKKFSSSHFFSQGELPVYKVIANLPYQITSQVIRMFLEQEHPPERVIIMVQKEVADRIVAKPGDMSLLAVSVQYYGEAHIVCKVPRGSFWPSPKVDSAVVHIQVHRQEDISNRSMNDEQFFRVVKAAFANKRKQAWRNIATGLNIDAVVVKAAIQDICGNEKIRAEAVSLSEWRQLVERIFNYNNNT</sequence>
<evidence type="ECO:0000256" key="7">
    <source>
        <dbReference type="HAMAP-Rule" id="MF_00607"/>
    </source>
</evidence>
<dbReference type="InterPro" id="IPR001737">
    <property type="entry name" value="KsgA/Erm"/>
</dbReference>
<dbReference type="EMBL" id="PFBW01000118">
    <property type="protein sequence ID" value="PIR77395.1"/>
    <property type="molecule type" value="Genomic_DNA"/>
</dbReference>
<keyword evidence="6 7" id="KW-0694">RNA-binding</keyword>
<evidence type="ECO:0000313" key="10">
    <source>
        <dbReference type="EMBL" id="PIR77395.1"/>
    </source>
</evidence>
<organism evidence="10 11">
    <name type="scientific">Candidatus Magasanikbacteria bacterium CG10_big_fil_rev_8_21_14_0_10_38_6</name>
    <dbReference type="NCBI Taxonomy" id="1974647"/>
    <lineage>
        <taxon>Bacteria</taxon>
        <taxon>Candidatus Magasanikiibacteriota</taxon>
    </lineage>
</organism>
<comment type="caution">
    <text evidence="10">The sequence shown here is derived from an EMBL/GenBank/DDBJ whole genome shotgun (WGS) entry which is preliminary data.</text>
</comment>
<comment type="similarity">
    <text evidence="7">Belongs to the class I-like SAM-binding methyltransferase superfamily. rRNA adenine N(6)-methyltransferase family. RsmA subfamily.</text>
</comment>
<dbReference type="Gene3D" id="1.10.8.100">
    <property type="entry name" value="Ribosomal RNA adenine dimethylase-like, domain 2"/>
    <property type="match status" value="1"/>
</dbReference>
<dbReference type="PANTHER" id="PTHR11727:SF7">
    <property type="entry name" value="DIMETHYLADENOSINE TRANSFERASE-RELATED"/>
    <property type="match status" value="1"/>
</dbReference>
<feature type="binding site" evidence="7 8">
    <location>
        <position position="30"/>
    </location>
    <ligand>
        <name>S-adenosyl-L-methionine</name>
        <dbReference type="ChEBI" id="CHEBI:59789"/>
    </ligand>
</feature>
<dbReference type="InterPro" id="IPR023165">
    <property type="entry name" value="rRNA_Ade_diMease-like_C"/>
</dbReference>
<dbReference type="PANTHER" id="PTHR11727">
    <property type="entry name" value="DIMETHYLADENOSINE TRANSFERASE"/>
    <property type="match status" value="1"/>
</dbReference>
<evidence type="ECO:0000256" key="5">
    <source>
        <dbReference type="ARBA" id="ARBA00022691"/>
    </source>
</evidence>
<dbReference type="Pfam" id="PF00398">
    <property type="entry name" value="RrnaAD"/>
    <property type="match status" value="1"/>
</dbReference>
<dbReference type="PROSITE" id="PS51689">
    <property type="entry name" value="SAM_RNA_A_N6_MT"/>
    <property type="match status" value="1"/>
</dbReference>
<comment type="function">
    <text evidence="7">Specifically dimethylates two adjacent adenosines (A1518 and A1519) in the loop of a conserved hairpin near the 3'-end of 16S rRNA in the 30S particle. May play a critical role in biogenesis of 30S subunits.</text>
</comment>
<proteinExistence type="inferred from homology"/>
<keyword evidence="5 7" id="KW-0949">S-adenosyl-L-methionine</keyword>
<evidence type="ECO:0000256" key="8">
    <source>
        <dbReference type="PROSITE-ProRule" id="PRU01026"/>
    </source>
</evidence>
<gene>
    <name evidence="7 10" type="primary">rsmA</name>
    <name evidence="7" type="synonym">ksgA</name>
    <name evidence="10" type="ORF">COU30_02700</name>
</gene>
<dbReference type="InterPro" id="IPR029063">
    <property type="entry name" value="SAM-dependent_MTases_sf"/>
</dbReference>
<dbReference type="AlphaFoldDB" id="A0A2M6P0Z8"/>
<feature type="binding site" evidence="7 8">
    <location>
        <position position="32"/>
    </location>
    <ligand>
        <name>S-adenosyl-L-methionine</name>
        <dbReference type="ChEBI" id="CHEBI:59789"/>
    </ligand>
</feature>
<dbReference type="GO" id="GO:0005829">
    <property type="term" value="C:cytosol"/>
    <property type="evidence" value="ECO:0007669"/>
    <property type="project" value="TreeGrafter"/>
</dbReference>
<dbReference type="SMART" id="SM00650">
    <property type="entry name" value="rADc"/>
    <property type="match status" value="1"/>
</dbReference>
<comment type="catalytic activity">
    <reaction evidence="7">
        <text>adenosine(1518)/adenosine(1519) in 16S rRNA + 4 S-adenosyl-L-methionine = N(6)-dimethyladenosine(1518)/N(6)-dimethyladenosine(1519) in 16S rRNA + 4 S-adenosyl-L-homocysteine + 4 H(+)</text>
        <dbReference type="Rhea" id="RHEA:19609"/>
        <dbReference type="Rhea" id="RHEA-COMP:10232"/>
        <dbReference type="Rhea" id="RHEA-COMP:10233"/>
        <dbReference type="ChEBI" id="CHEBI:15378"/>
        <dbReference type="ChEBI" id="CHEBI:57856"/>
        <dbReference type="ChEBI" id="CHEBI:59789"/>
        <dbReference type="ChEBI" id="CHEBI:74411"/>
        <dbReference type="ChEBI" id="CHEBI:74493"/>
        <dbReference type="EC" id="2.1.1.182"/>
    </reaction>
</comment>
<comment type="subcellular location">
    <subcellularLocation>
        <location evidence="7">Cytoplasm</location>
    </subcellularLocation>
</comment>
<dbReference type="InterPro" id="IPR020598">
    <property type="entry name" value="rRNA_Ade_methylase_Trfase_N"/>
</dbReference>
<evidence type="ECO:0000256" key="1">
    <source>
        <dbReference type="ARBA" id="ARBA00022490"/>
    </source>
</evidence>
<accession>A0A2M6P0Z8</accession>
<dbReference type="GO" id="GO:0003723">
    <property type="term" value="F:RNA binding"/>
    <property type="evidence" value="ECO:0007669"/>
    <property type="project" value="UniProtKB-UniRule"/>
</dbReference>
<evidence type="ECO:0000256" key="6">
    <source>
        <dbReference type="ARBA" id="ARBA00022884"/>
    </source>
</evidence>
<reference evidence="11" key="1">
    <citation type="submission" date="2017-09" db="EMBL/GenBank/DDBJ databases">
        <title>Depth-based differentiation of microbial function through sediment-hosted aquifers and enrichment of novel symbionts in the deep terrestrial subsurface.</title>
        <authorList>
            <person name="Probst A.J."/>
            <person name="Ladd B."/>
            <person name="Jarett J.K."/>
            <person name="Geller-Mcgrath D.E."/>
            <person name="Sieber C.M.K."/>
            <person name="Emerson J.B."/>
            <person name="Anantharaman K."/>
            <person name="Thomas B.C."/>
            <person name="Malmstrom R."/>
            <person name="Stieglmeier M."/>
            <person name="Klingl A."/>
            <person name="Woyke T."/>
            <person name="Ryan C.M."/>
            <person name="Banfield J.F."/>
        </authorList>
    </citation>
    <scope>NUCLEOTIDE SEQUENCE [LARGE SCALE GENOMIC DNA]</scope>
</reference>
<feature type="binding site" evidence="7 8">
    <location>
        <position position="127"/>
    </location>
    <ligand>
        <name>S-adenosyl-L-methionine</name>
        <dbReference type="ChEBI" id="CHEBI:59789"/>
    </ligand>
</feature>
<dbReference type="InterPro" id="IPR011530">
    <property type="entry name" value="rRNA_adenine_dimethylase"/>
</dbReference>
<dbReference type="SUPFAM" id="SSF53335">
    <property type="entry name" value="S-adenosyl-L-methionine-dependent methyltransferases"/>
    <property type="match status" value="1"/>
</dbReference>
<feature type="binding site" evidence="7 8">
    <location>
        <position position="78"/>
    </location>
    <ligand>
        <name>S-adenosyl-L-methionine</name>
        <dbReference type="ChEBI" id="CHEBI:59789"/>
    </ligand>
</feature>
<keyword evidence="3 7" id="KW-0489">Methyltransferase</keyword>